<keyword evidence="3 6" id="KW-0694">RNA-binding</keyword>
<sequence>MKIFTGKVISKKMNKTATVAIDRVVIHPVYKKRFRRTKKYQVHDEIGANMGQVVRFVASKPYSRTKKWKLIDIVKEKKGLKKAQKKANKK</sequence>
<dbReference type="InterPro" id="IPR019984">
    <property type="entry name" value="Ribosomal_uS17_bact/chlr"/>
</dbReference>
<dbReference type="NCBIfam" id="NF004123">
    <property type="entry name" value="PRK05610.1"/>
    <property type="match status" value="1"/>
</dbReference>
<evidence type="ECO:0000256" key="4">
    <source>
        <dbReference type="ARBA" id="ARBA00022980"/>
    </source>
</evidence>
<dbReference type="GO" id="GO:0019843">
    <property type="term" value="F:rRNA binding"/>
    <property type="evidence" value="ECO:0007669"/>
    <property type="project" value="UniProtKB-UniRule"/>
</dbReference>
<evidence type="ECO:0000313" key="7">
    <source>
        <dbReference type="EMBL" id="OGM58108.1"/>
    </source>
</evidence>
<dbReference type="PRINTS" id="PR00973">
    <property type="entry name" value="RIBOSOMALS17"/>
</dbReference>
<dbReference type="GO" id="GO:0022627">
    <property type="term" value="C:cytosolic small ribosomal subunit"/>
    <property type="evidence" value="ECO:0007669"/>
    <property type="project" value="TreeGrafter"/>
</dbReference>
<keyword evidence="2 6" id="KW-0699">rRNA-binding</keyword>
<accession>A0A1F8B3Z4</accession>
<comment type="function">
    <text evidence="6">One of the primary rRNA binding proteins, it binds specifically to the 5'-end of 16S ribosomal RNA.</text>
</comment>
<dbReference type="CDD" id="cd00364">
    <property type="entry name" value="Ribosomal_uS17"/>
    <property type="match status" value="1"/>
</dbReference>
<dbReference type="Gene3D" id="2.40.50.140">
    <property type="entry name" value="Nucleic acid-binding proteins"/>
    <property type="match status" value="1"/>
</dbReference>
<dbReference type="AlphaFoldDB" id="A0A1F8B3Z4"/>
<proteinExistence type="inferred from homology"/>
<comment type="similarity">
    <text evidence="1 6">Belongs to the universal ribosomal protein uS17 family.</text>
</comment>
<reference evidence="7 8" key="1">
    <citation type="journal article" date="2016" name="Nat. Commun.">
        <title>Thousands of microbial genomes shed light on interconnected biogeochemical processes in an aquifer system.</title>
        <authorList>
            <person name="Anantharaman K."/>
            <person name="Brown C.T."/>
            <person name="Hug L.A."/>
            <person name="Sharon I."/>
            <person name="Castelle C.J."/>
            <person name="Probst A.J."/>
            <person name="Thomas B.C."/>
            <person name="Singh A."/>
            <person name="Wilkins M.J."/>
            <person name="Karaoz U."/>
            <person name="Brodie E.L."/>
            <person name="Williams K.H."/>
            <person name="Hubbard S.S."/>
            <person name="Banfield J.F."/>
        </authorList>
    </citation>
    <scope>NUCLEOTIDE SEQUENCE [LARGE SCALE GENOMIC DNA]</scope>
</reference>
<dbReference type="HAMAP" id="MF_01345_B">
    <property type="entry name" value="Ribosomal_uS17_B"/>
    <property type="match status" value="1"/>
</dbReference>
<protein>
    <recommendedName>
        <fullName evidence="6">Small ribosomal subunit protein uS17</fullName>
    </recommendedName>
</protein>
<evidence type="ECO:0000313" key="8">
    <source>
        <dbReference type="Proteomes" id="UP000177501"/>
    </source>
</evidence>
<dbReference type="PANTHER" id="PTHR10744">
    <property type="entry name" value="40S RIBOSOMAL PROTEIN S11 FAMILY MEMBER"/>
    <property type="match status" value="1"/>
</dbReference>
<gene>
    <name evidence="6" type="primary">rpsQ</name>
    <name evidence="7" type="ORF">A2955_00775</name>
</gene>
<evidence type="ECO:0000256" key="5">
    <source>
        <dbReference type="ARBA" id="ARBA00023274"/>
    </source>
</evidence>
<dbReference type="EMBL" id="MGHA01000050">
    <property type="protein sequence ID" value="OGM58108.1"/>
    <property type="molecule type" value="Genomic_DNA"/>
</dbReference>
<keyword evidence="5 6" id="KW-0687">Ribonucleoprotein</keyword>
<organism evidence="7 8">
    <name type="scientific">Candidatus Woesebacteria bacterium RIFCSPLOWO2_01_FULL_37_19</name>
    <dbReference type="NCBI Taxonomy" id="1802514"/>
    <lineage>
        <taxon>Bacteria</taxon>
        <taxon>Candidatus Woeseibacteriota</taxon>
    </lineage>
</organism>
<evidence type="ECO:0000256" key="1">
    <source>
        <dbReference type="ARBA" id="ARBA00010254"/>
    </source>
</evidence>
<evidence type="ECO:0000256" key="6">
    <source>
        <dbReference type="HAMAP-Rule" id="MF_01345"/>
    </source>
</evidence>
<dbReference type="SUPFAM" id="SSF50249">
    <property type="entry name" value="Nucleic acid-binding proteins"/>
    <property type="match status" value="1"/>
</dbReference>
<dbReference type="Proteomes" id="UP000177501">
    <property type="component" value="Unassembled WGS sequence"/>
</dbReference>
<dbReference type="STRING" id="1802514.A2955_00775"/>
<dbReference type="InterPro" id="IPR012340">
    <property type="entry name" value="NA-bd_OB-fold"/>
</dbReference>
<dbReference type="Pfam" id="PF00366">
    <property type="entry name" value="Ribosomal_S17"/>
    <property type="match status" value="1"/>
</dbReference>
<dbReference type="PANTHER" id="PTHR10744:SF1">
    <property type="entry name" value="SMALL RIBOSOMAL SUBUNIT PROTEIN US17M"/>
    <property type="match status" value="1"/>
</dbReference>
<evidence type="ECO:0000256" key="3">
    <source>
        <dbReference type="ARBA" id="ARBA00022884"/>
    </source>
</evidence>
<dbReference type="GO" id="GO:0003735">
    <property type="term" value="F:structural constituent of ribosome"/>
    <property type="evidence" value="ECO:0007669"/>
    <property type="project" value="InterPro"/>
</dbReference>
<dbReference type="InterPro" id="IPR000266">
    <property type="entry name" value="Ribosomal_uS17"/>
</dbReference>
<dbReference type="GO" id="GO:0006412">
    <property type="term" value="P:translation"/>
    <property type="evidence" value="ECO:0007669"/>
    <property type="project" value="UniProtKB-UniRule"/>
</dbReference>
<keyword evidence="4 6" id="KW-0689">Ribosomal protein</keyword>
<comment type="subunit">
    <text evidence="6">Part of the 30S ribosomal subunit.</text>
</comment>
<name>A0A1F8B3Z4_9BACT</name>
<comment type="caution">
    <text evidence="7">The sequence shown here is derived from an EMBL/GenBank/DDBJ whole genome shotgun (WGS) entry which is preliminary data.</text>
</comment>
<evidence type="ECO:0000256" key="2">
    <source>
        <dbReference type="ARBA" id="ARBA00022730"/>
    </source>
</evidence>